<keyword evidence="1" id="KW-0812">Transmembrane</keyword>
<keyword evidence="1" id="KW-0472">Membrane</keyword>
<feature type="transmembrane region" description="Helical" evidence="1">
    <location>
        <begin position="29"/>
        <end position="49"/>
    </location>
</feature>
<dbReference type="RefSeq" id="WP_292340623.1">
    <property type="nucleotide sequence ID" value="NZ_JBEPLM010000013.1"/>
</dbReference>
<keyword evidence="3" id="KW-1185">Reference proteome</keyword>
<dbReference type="Proteomes" id="UP001549036">
    <property type="component" value="Unassembled WGS sequence"/>
</dbReference>
<evidence type="ECO:0000256" key="1">
    <source>
        <dbReference type="SAM" id="Phobius"/>
    </source>
</evidence>
<evidence type="ECO:0000313" key="3">
    <source>
        <dbReference type="Proteomes" id="UP001549036"/>
    </source>
</evidence>
<accession>A0ABV2I1M0</accession>
<comment type="caution">
    <text evidence="2">The sequence shown here is derived from an EMBL/GenBank/DDBJ whole genome shotgun (WGS) entry which is preliminary data.</text>
</comment>
<sequence>MQPADGIFVYGDLSSGDGNMKSSRTNNPVFILAAAVMTAAPFIGLAWRVHEWLGW</sequence>
<reference evidence="2 3" key="1">
    <citation type="submission" date="2024-06" db="EMBL/GenBank/DDBJ databases">
        <title>Genomic Encyclopedia of Type Strains, Phase IV (KMG-IV): sequencing the most valuable type-strain genomes for metagenomic binning, comparative biology and taxonomic classification.</title>
        <authorList>
            <person name="Goeker M."/>
        </authorList>
    </citation>
    <scope>NUCLEOTIDE SEQUENCE [LARGE SCALE GENOMIC DNA]</scope>
    <source>
        <strain evidence="2 3">DSM 29846</strain>
    </source>
</reference>
<evidence type="ECO:0000313" key="2">
    <source>
        <dbReference type="EMBL" id="MET3596252.1"/>
    </source>
</evidence>
<organism evidence="2 3">
    <name type="scientific">Mesorhizobium shonense</name>
    <dbReference type="NCBI Taxonomy" id="1209948"/>
    <lineage>
        <taxon>Bacteria</taxon>
        <taxon>Pseudomonadati</taxon>
        <taxon>Pseudomonadota</taxon>
        <taxon>Alphaproteobacteria</taxon>
        <taxon>Hyphomicrobiales</taxon>
        <taxon>Phyllobacteriaceae</taxon>
        <taxon>Mesorhizobium</taxon>
    </lineage>
</organism>
<keyword evidence="1" id="KW-1133">Transmembrane helix</keyword>
<dbReference type="EMBL" id="JBEPLM010000013">
    <property type="protein sequence ID" value="MET3596252.1"/>
    <property type="molecule type" value="Genomic_DNA"/>
</dbReference>
<proteinExistence type="predicted"/>
<gene>
    <name evidence="2" type="ORF">ABID26_005669</name>
</gene>
<protein>
    <submittedName>
        <fullName evidence="2">Uncharacterized protein</fullName>
    </submittedName>
</protein>
<name>A0ABV2I1M0_9HYPH</name>